<dbReference type="AlphaFoldDB" id="A0A443J7G7"/>
<gene>
    <name evidence="1" type="ORF">D2T30_21685</name>
</gene>
<evidence type="ECO:0000313" key="2">
    <source>
        <dbReference type="Proteomes" id="UP000284476"/>
    </source>
</evidence>
<comment type="caution">
    <text evidence="1">The sequence shown here is derived from an EMBL/GenBank/DDBJ whole genome shotgun (WGS) entry which is preliminary data.</text>
</comment>
<accession>A0A443J7G7</accession>
<name>A0A443J7G7_9RHOB</name>
<sequence>MLTPLETLQLAAMRNLVASAENEDLRIRKLIMSHLREPIALAERARADAARGVLPVEVAR</sequence>
<evidence type="ECO:0000313" key="1">
    <source>
        <dbReference type="EMBL" id="RWR16406.1"/>
    </source>
</evidence>
<dbReference type="Proteomes" id="UP000284476">
    <property type="component" value="Unassembled WGS sequence"/>
</dbReference>
<dbReference type="EMBL" id="SAUZ01000044">
    <property type="protein sequence ID" value="RWR16406.1"/>
    <property type="molecule type" value="Genomic_DNA"/>
</dbReference>
<reference evidence="1 2" key="2">
    <citation type="submission" date="2019-01" db="EMBL/GenBank/DDBJ databases">
        <authorList>
            <person name="Li Y."/>
        </authorList>
    </citation>
    <scope>NUCLEOTIDE SEQUENCE [LARGE SCALE GENOMIC DNA]</scope>
    <source>
        <strain evidence="1 2">SK2B-1</strain>
    </source>
</reference>
<proteinExistence type="predicted"/>
<reference evidence="1 2" key="1">
    <citation type="submission" date="2019-01" db="EMBL/GenBank/DDBJ databases">
        <title>Sinorhodobacter populi sp. nov. isolated from the symptomatic bark tissue of Populus euramericana canker.</title>
        <authorList>
            <person name="Xu G."/>
        </authorList>
    </citation>
    <scope>NUCLEOTIDE SEQUENCE [LARGE SCALE GENOMIC DNA]</scope>
    <source>
        <strain evidence="1 2">SK2B-1</strain>
    </source>
</reference>
<protein>
    <submittedName>
        <fullName evidence="1">Uncharacterized protein</fullName>
    </submittedName>
</protein>
<organism evidence="1 2">
    <name type="scientific">Paenirhodobacter populi</name>
    <dbReference type="NCBI Taxonomy" id="2306993"/>
    <lineage>
        <taxon>Bacteria</taxon>
        <taxon>Pseudomonadati</taxon>
        <taxon>Pseudomonadota</taxon>
        <taxon>Alphaproteobacteria</taxon>
        <taxon>Rhodobacterales</taxon>
        <taxon>Rhodobacter group</taxon>
        <taxon>Paenirhodobacter</taxon>
    </lineage>
</organism>
<dbReference type="RefSeq" id="WP_128210497.1">
    <property type="nucleotide sequence ID" value="NZ_JBHRSO010000038.1"/>
</dbReference>